<evidence type="ECO:0000313" key="2">
    <source>
        <dbReference type="Proteomes" id="UP000279236"/>
    </source>
</evidence>
<keyword evidence="2" id="KW-1185">Reference proteome</keyword>
<gene>
    <name evidence="1" type="ORF">EHS24_001324</name>
</gene>
<dbReference type="RefSeq" id="XP_028474431.1">
    <property type="nucleotide sequence ID" value="XM_028617124.1"/>
</dbReference>
<dbReference type="PANTHER" id="PTHR39474:SF1">
    <property type="entry name" value="FUNGAL SPECIFIC TRANSCRIPTION FACTOR"/>
    <property type="match status" value="1"/>
</dbReference>
<dbReference type="Proteomes" id="UP000279236">
    <property type="component" value="Unassembled WGS sequence"/>
</dbReference>
<organism evidence="1 2">
    <name type="scientific">Apiotrichum porosum</name>
    <dbReference type="NCBI Taxonomy" id="105984"/>
    <lineage>
        <taxon>Eukaryota</taxon>
        <taxon>Fungi</taxon>
        <taxon>Dikarya</taxon>
        <taxon>Basidiomycota</taxon>
        <taxon>Agaricomycotina</taxon>
        <taxon>Tremellomycetes</taxon>
        <taxon>Trichosporonales</taxon>
        <taxon>Trichosporonaceae</taxon>
        <taxon>Apiotrichum</taxon>
    </lineage>
</organism>
<dbReference type="OrthoDB" id="4590138at2759"/>
<dbReference type="GeneID" id="39585867"/>
<dbReference type="PANTHER" id="PTHR39474">
    <property type="entry name" value="UNNAMED PRODUCT"/>
    <property type="match status" value="1"/>
</dbReference>
<dbReference type="AlphaFoldDB" id="A0A427XKI7"/>
<proteinExistence type="predicted"/>
<dbReference type="STRING" id="105984.A0A427XKI7"/>
<accession>A0A427XKI7</accession>
<comment type="caution">
    <text evidence="1">The sequence shown here is derived from an EMBL/GenBank/DDBJ whole genome shotgun (WGS) entry which is preliminary data.</text>
</comment>
<protein>
    <submittedName>
        <fullName evidence="1">Uncharacterized protein</fullName>
    </submittedName>
</protein>
<reference evidence="1 2" key="1">
    <citation type="submission" date="2018-11" db="EMBL/GenBank/DDBJ databases">
        <title>Genome sequence of Apiotrichum porosum DSM 27194.</title>
        <authorList>
            <person name="Aliyu H."/>
            <person name="Gorte O."/>
            <person name="Ochsenreither K."/>
        </authorList>
    </citation>
    <scope>NUCLEOTIDE SEQUENCE [LARGE SCALE GENOMIC DNA]</scope>
    <source>
        <strain evidence="1 2">DSM 27194</strain>
    </source>
</reference>
<sequence>MSQQQPLAIEDHAHNEDQGTTTLEVNGMAVKLDALGPVLVNSDGTLSRVANWADMNELERERTVRILVKRNKVRMTKLAASVDGEKVSALQEADGASEKTA</sequence>
<dbReference type="EMBL" id="RSCE01000010">
    <property type="protein sequence ID" value="RSH79284.1"/>
    <property type="molecule type" value="Genomic_DNA"/>
</dbReference>
<name>A0A427XKI7_9TREE</name>
<evidence type="ECO:0000313" key="1">
    <source>
        <dbReference type="EMBL" id="RSH79284.1"/>
    </source>
</evidence>